<reference evidence="1 2" key="1">
    <citation type="submission" date="2021-06" db="EMBL/GenBank/DDBJ databases">
        <title>Actinomycetes sequencing.</title>
        <authorList>
            <person name="Shan Q."/>
        </authorList>
    </citation>
    <scope>NUCLEOTIDE SEQUENCE [LARGE SCALE GENOMIC DNA]</scope>
    <source>
        <strain evidence="1 2">NEAU-G5</strain>
    </source>
</reference>
<gene>
    <name evidence="1" type="ORF">KO481_09855</name>
</gene>
<evidence type="ECO:0000313" key="2">
    <source>
        <dbReference type="Proteomes" id="UP000733379"/>
    </source>
</evidence>
<dbReference type="EMBL" id="JAHKNI010000003">
    <property type="protein sequence ID" value="MBU3061827.1"/>
    <property type="molecule type" value="Genomic_DNA"/>
</dbReference>
<dbReference type="Proteomes" id="UP000733379">
    <property type="component" value="Unassembled WGS sequence"/>
</dbReference>
<protein>
    <submittedName>
        <fullName evidence="1">Uncharacterized protein</fullName>
    </submittedName>
</protein>
<name>A0ABS6AUX2_9NOCA</name>
<sequence>MNGSDTYRWELTYNRFDGTSRVETGEGLFGAPEEISGRVCRTYVEVGTALFDTLCDDVTDGHYHDVLDARVEDRPDPDRPVRDVRGLVFDHEGVEKFSLTTELVYRTVTADAVEGYREELAEWERKDAERRARRAKAAAAGGRPTLQPLDPRLRSLVATLRVEADTVREEIFTPDHCREQLALAENTVAAATAARSKAEASGDMAEAAHAHAYILRWRPRIARWASMLELTTEAYVDAAAVEAEAERIANIPPSDLPPADE</sequence>
<comment type="caution">
    <text evidence="1">The sequence shown here is derived from an EMBL/GenBank/DDBJ whole genome shotgun (WGS) entry which is preliminary data.</text>
</comment>
<organism evidence="1 2">
    <name type="scientific">Nocardia albiluteola</name>
    <dbReference type="NCBI Taxonomy" id="2842303"/>
    <lineage>
        <taxon>Bacteria</taxon>
        <taxon>Bacillati</taxon>
        <taxon>Actinomycetota</taxon>
        <taxon>Actinomycetes</taxon>
        <taxon>Mycobacteriales</taxon>
        <taxon>Nocardiaceae</taxon>
        <taxon>Nocardia</taxon>
    </lineage>
</organism>
<dbReference type="RefSeq" id="WP_215916758.1">
    <property type="nucleotide sequence ID" value="NZ_JAHKNI010000003.1"/>
</dbReference>
<keyword evidence="2" id="KW-1185">Reference proteome</keyword>
<accession>A0ABS6AUX2</accession>
<evidence type="ECO:0000313" key="1">
    <source>
        <dbReference type="EMBL" id="MBU3061827.1"/>
    </source>
</evidence>
<proteinExistence type="predicted"/>